<name>A0ABV1RIU0_9ALTE</name>
<dbReference type="SUPFAM" id="SSF55909">
    <property type="entry name" value="Pentein"/>
    <property type="match status" value="1"/>
</dbReference>
<evidence type="ECO:0000313" key="3">
    <source>
        <dbReference type="Proteomes" id="UP001467690"/>
    </source>
</evidence>
<protein>
    <submittedName>
        <fullName evidence="2">Agmatine deiminase family protein</fullName>
    </submittedName>
</protein>
<dbReference type="InterPro" id="IPR007466">
    <property type="entry name" value="Peptidyl-Arg-deiminase_porph"/>
</dbReference>
<dbReference type="Pfam" id="PF04371">
    <property type="entry name" value="PAD_porph"/>
    <property type="match status" value="1"/>
</dbReference>
<gene>
    <name evidence="2" type="ORF">ABS311_13325</name>
</gene>
<proteinExistence type="predicted"/>
<dbReference type="RefSeq" id="WP_350402337.1">
    <property type="nucleotide sequence ID" value="NZ_JBELOE010000236.1"/>
</dbReference>
<keyword evidence="3" id="KW-1185">Reference proteome</keyword>
<dbReference type="PANTHER" id="PTHR31377:SF0">
    <property type="entry name" value="AGMATINE DEIMINASE-RELATED"/>
    <property type="match status" value="1"/>
</dbReference>
<dbReference type="EMBL" id="JBELOE010000236">
    <property type="protein sequence ID" value="MER2492861.1"/>
    <property type="molecule type" value="Genomic_DNA"/>
</dbReference>
<accession>A0ABV1RIU0</accession>
<dbReference type="Gene3D" id="3.75.10.10">
    <property type="entry name" value="L-arginine/glycine Amidinotransferase, Chain A"/>
    <property type="match status" value="1"/>
</dbReference>
<organism evidence="2 3">
    <name type="scientific">Catenovulum sediminis</name>
    <dbReference type="NCBI Taxonomy" id="1740262"/>
    <lineage>
        <taxon>Bacteria</taxon>
        <taxon>Pseudomonadati</taxon>
        <taxon>Pseudomonadota</taxon>
        <taxon>Gammaproteobacteria</taxon>
        <taxon>Alteromonadales</taxon>
        <taxon>Alteromonadaceae</taxon>
        <taxon>Catenovulum</taxon>
    </lineage>
</organism>
<dbReference type="PANTHER" id="PTHR31377">
    <property type="entry name" value="AGMATINE DEIMINASE-RELATED"/>
    <property type="match status" value="1"/>
</dbReference>
<keyword evidence="1" id="KW-0378">Hydrolase</keyword>
<dbReference type="Proteomes" id="UP001467690">
    <property type="component" value="Unassembled WGS sequence"/>
</dbReference>
<sequence length="347" mass="39241">MNEYRLPPEWHQQDAIMLTWPHAQTDWAEVLEQVEPVYIEICSTIARFQKLVIVCHSCDLQQQVQQKLTDAGVHVAKISWVICATDDTWARDHGPITLTNDNGTIFALDFTFNGWGNKFEAENDNKINTAIFKQLNIKQQKSIPFVLEGGGIETDGQGTLLVTQACLLNPNRNPNFCKAQIEEKLADLFNIKQFLWLEHGELEGDDTDAHIDTLARFAPNNVLVYQGCNDPTDAHFASLNKMAQQLKQFTNSNNQAYQLFELPWPSAQFDKQGNRLPATYANFLIINNAVLLPVYGIEQDAQAIEVMQRAFPSHQVIAINCRAIIEQYGSLHCITMQLPKGFLANQP</sequence>
<reference evidence="2 3" key="1">
    <citation type="submission" date="2024-06" db="EMBL/GenBank/DDBJ databases">
        <authorList>
            <person name="Chen R.Y."/>
        </authorList>
    </citation>
    <scope>NUCLEOTIDE SEQUENCE [LARGE SCALE GENOMIC DNA]</scope>
    <source>
        <strain evidence="2 3">D2</strain>
    </source>
</reference>
<evidence type="ECO:0000256" key="1">
    <source>
        <dbReference type="ARBA" id="ARBA00022801"/>
    </source>
</evidence>
<comment type="caution">
    <text evidence="2">The sequence shown here is derived from an EMBL/GenBank/DDBJ whole genome shotgun (WGS) entry which is preliminary data.</text>
</comment>
<evidence type="ECO:0000313" key="2">
    <source>
        <dbReference type="EMBL" id="MER2492861.1"/>
    </source>
</evidence>